<proteinExistence type="inferred from homology"/>
<evidence type="ECO:0000256" key="6">
    <source>
        <dbReference type="ARBA" id="ARBA00058358"/>
    </source>
</evidence>
<evidence type="ECO:0000256" key="3">
    <source>
        <dbReference type="ARBA" id="ARBA00022801"/>
    </source>
</evidence>
<dbReference type="SUPFAM" id="SSF53474">
    <property type="entry name" value="alpha/beta-Hydrolases"/>
    <property type="match status" value="1"/>
</dbReference>
<comment type="function">
    <text evidence="6">Epoxide hydrolase involved in the biosynthesis of cucurbitacin and mogroside tetracyclic triterpene natural products (e.g. siamenoside I and mogrosides IV, V and VI). Cucurbitacins have cytotoxic properties and exhibit deterrent taste as a defense barrier against herbivores. Mogrosides are nonsugar highly oxygenated compounds used as high-intensity zero-calorie sweeteners; they also possess pharmacological properties such as regulating immunity, lowering blood sugar and lipid levels, protecting the liver, and acting as antioxidants and antitumor agents. Catalyzes the hydrolysis of aromatic epoxide-containing substrates, such as the conversion of 24,25-epoxycucurbitadienol to 24,25-dihydroxycucurbitadienol.</text>
</comment>
<dbReference type="Pfam" id="PF00561">
    <property type="entry name" value="Abhydrolase_1"/>
    <property type="match status" value="1"/>
</dbReference>
<dbReference type="InterPro" id="IPR000073">
    <property type="entry name" value="AB_hydrolase_1"/>
</dbReference>
<dbReference type="PRINTS" id="PR00412">
    <property type="entry name" value="EPOXHYDRLASE"/>
</dbReference>
<organism evidence="9 10">
    <name type="scientific">Rhodamnia argentea</name>
    <dbReference type="NCBI Taxonomy" id="178133"/>
    <lineage>
        <taxon>Eukaryota</taxon>
        <taxon>Viridiplantae</taxon>
        <taxon>Streptophyta</taxon>
        <taxon>Embryophyta</taxon>
        <taxon>Tracheophyta</taxon>
        <taxon>Spermatophyta</taxon>
        <taxon>Magnoliopsida</taxon>
        <taxon>eudicotyledons</taxon>
        <taxon>Gunneridae</taxon>
        <taxon>Pentapetalae</taxon>
        <taxon>rosids</taxon>
        <taxon>malvids</taxon>
        <taxon>Myrtales</taxon>
        <taxon>Myrtaceae</taxon>
        <taxon>Myrtoideae</taxon>
        <taxon>Myrteae</taxon>
        <taxon>Australasian group</taxon>
        <taxon>Rhodamnia</taxon>
    </lineage>
</organism>
<sequence length="320" mass="36574">METIKHRMVKVNGVNLHVAESGEGPLILFIHGFPELWYMWRHQILGLSMLGFRAVAPDLRGYGDSEAPAPMDAYTALHVVGDLVGLLDAVAAEGEEKAFVVGHDWGALMAWYLCLLRPDRVKALVNLSVPWLPRNPERKPLDGYRATYGDDYYICRFQEPGEIEAEFSEMGTRRVLEGMLTYRIPGPLFFPKGKGFGHPVEDPVVLPSWLTREDVDYYVDKFEKKGFTGGINYYRNINRNWELMAPWDGAEVKVPVKFIVGELDLVYHMPDIKDFIHKGGFKKTVPLLEEVVVMEGVAHFLNQERPHDINQHIHDFFSKF</sequence>
<dbReference type="Proteomes" id="UP000827889">
    <property type="component" value="Chromosome 9"/>
</dbReference>
<name>A0A8B8MVP6_9MYRT</name>
<comment type="pathway">
    <text evidence="1">Secondary metabolite biosynthesis; terpenoid biosynthesis.</text>
</comment>
<dbReference type="Gene3D" id="3.40.50.1820">
    <property type="entry name" value="alpha/beta hydrolase"/>
    <property type="match status" value="1"/>
</dbReference>
<evidence type="ECO:0000256" key="4">
    <source>
        <dbReference type="ARBA" id="ARBA00038334"/>
    </source>
</evidence>
<comment type="catalytic activity">
    <reaction evidence="7">
        <text>(24S)-24,25-epoxycucurbitadienol + H2O = (24R)-24,25-dihydroxycucurbitadienol</text>
        <dbReference type="Rhea" id="RHEA:81855"/>
        <dbReference type="ChEBI" id="CHEBI:15377"/>
        <dbReference type="ChEBI" id="CHEBI:229949"/>
        <dbReference type="ChEBI" id="CHEBI:229950"/>
    </reaction>
    <physiologicalReaction direction="left-to-right" evidence="7">
        <dbReference type="Rhea" id="RHEA:81856"/>
    </physiologicalReaction>
</comment>
<dbReference type="InterPro" id="IPR000639">
    <property type="entry name" value="Epox_hydrolase-like"/>
</dbReference>
<dbReference type="FunFam" id="3.40.50.1820:FF:000161">
    <property type="entry name" value="Epoxide hydrolase"/>
    <property type="match status" value="1"/>
</dbReference>
<reference evidence="10" key="1">
    <citation type="submission" date="2025-08" db="UniProtKB">
        <authorList>
            <consortium name="RefSeq"/>
        </authorList>
    </citation>
    <scope>IDENTIFICATION</scope>
    <source>
        <tissue evidence="10">Leaf</tissue>
    </source>
</reference>
<gene>
    <name evidence="10" type="primary">LOC115727994</name>
</gene>
<evidence type="ECO:0000256" key="1">
    <source>
        <dbReference type="ARBA" id="ARBA00004721"/>
    </source>
</evidence>
<accession>A0A8B8MVP6</accession>
<evidence type="ECO:0000313" key="9">
    <source>
        <dbReference type="Proteomes" id="UP000827889"/>
    </source>
</evidence>
<dbReference type="InterPro" id="IPR029058">
    <property type="entry name" value="AB_hydrolase_fold"/>
</dbReference>
<evidence type="ECO:0000259" key="8">
    <source>
        <dbReference type="Pfam" id="PF00561"/>
    </source>
</evidence>
<evidence type="ECO:0000313" key="10">
    <source>
        <dbReference type="RefSeq" id="XP_030514178.1"/>
    </source>
</evidence>
<feature type="domain" description="AB hydrolase-1" evidence="8">
    <location>
        <begin position="25"/>
        <end position="138"/>
    </location>
</feature>
<evidence type="ECO:0000256" key="5">
    <source>
        <dbReference type="ARBA" id="ARBA00051067"/>
    </source>
</evidence>
<keyword evidence="9" id="KW-1185">Reference proteome</keyword>
<dbReference type="PRINTS" id="PR00111">
    <property type="entry name" value="ABHYDROLASE"/>
</dbReference>
<keyword evidence="3" id="KW-0378">Hydrolase</keyword>
<protein>
    <recommendedName>
        <fullName evidence="2">soluble epoxide hydrolase</fullName>
        <ecNumber evidence="2">3.3.2.10</ecNumber>
    </recommendedName>
</protein>
<comment type="catalytic activity">
    <reaction evidence="5">
        <text>an epoxide + H2O = an ethanediol</text>
        <dbReference type="Rhea" id="RHEA:19037"/>
        <dbReference type="ChEBI" id="CHEBI:15377"/>
        <dbReference type="ChEBI" id="CHEBI:32955"/>
        <dbReference type="ChEBI" id="CHEBI:140594"/>
        <dbReference type="EC" id="3.3.2.10"/>
    </reaction>
    <physiologicalReaction direction="left-to-right" evidence="5">
        <dbReference type="Rhea" id="RHEA:19038"/>
    </physiologicalReaction>
</comment>
<dbReference type="GeneID" id="115727994"/>
<dbReference type="PANTHER" id="PTHR43329">
    <property type="entry name" value="EPOXIDE HYDROLASE"/>
    <property type="match status" value="1"/>
</dbReference>
<dbReference type="GO" id="GO:0004301">
    <property type="term" value="F:epoxide hydrolase activity"/>
    <property type="evidence" value="ECO:0007669"/>
    <property type="project" value="UniProtKB-EC"/>
</dbReference>
<evidence type="ECO:0000256" key="2">
    <source>
        <dbReference type="ARBA" id="ARBA00013006"/>
    </source>
</evidence>
<evidence type="ECO:0000256" key="7">
    <source>
        <dbReference type="ARBA" id="ARBA00093212"/>
    </source>
</evidence>
<dbReference type="RefSeq" id="XP_030514178.1">
    <property type="nucleotide sequence ID" value="XM_030658318.2"/>
</dbReference>
<comment type="similarity">
    <text evidence="4">Belongs to the AB hydrolase superfamily. Epoxide hydrolase family.</text>
</comment>
<dbReference type="EC" id="3.3.2.10" evidence="2"/>
<dbReference type="AlphaFoldDB" id="A0A8B8MVP6"/>
<dbReference type="KEGG" id="rarg:115727994"/>
<dbReference type="OrthoDB" id="7130006at2759"/>